<dbReference type="EMBL" id="KQ982630">
    <property type="protein sequence ID" value="KYQ53394.1"/>
    <property type="molecule type" value="Genomic_DNA"/>
</dbReference>
<name>A0A151WZT9_9HYME</name>
<dbReference type="AlphaFoldDB" id="A0A151WZT9"/>
<accession>A0A151WZT9</accession>
<gene>
    <name evidence="1" type="ORF">ALC60_07460</name>
</gene>
<evidence type="ECO:0000313" key="2">
    <source>
        <dbReference type="Proteomes" id="UP000075809"/>
    </source>
</evidence>
<proteinExistence type="predicted"/>
<organism evidence="1 2">
    <name type="scientific">Mycetomoellerius zeteki</name>
    <dbReference type="NCBI Taxonomy" id="64791"/>
    <lineage>
        <taxon>Eukaryota</taxon>
        <taxon>Metazoa</taxon>
        <taxon>Ecdysozoa</taxon>
        <taxon>Arthropoda</taxon>
        <taxon>Hexapoda</taxon>
        <taxon>Insecta</taxon>
        <taxon>Pterygota</taxon>
        <taxon>Neoptera</taxon>
        <taxon>Endopterygota</taxon>
        <taxon>Hymenoptera</taxon>
        <taxon>Apocrita</taxon>
        <taxon>Aculeata</taxon>
        <taxon>Formicoidea</taxon>
        <taxon>Formicidae</taxon>
        <taxon>Myrmicinae</taxon>
        <taxon>Mycetomoellerius</taxon>
    </lineage>
</organism>
<dbReference type="Proteomes" id="UP000075809">
    <property type="component" value="Unassembled WGS sequence"/>
</dbReference>
<keyword evidence="2" id="KW-1185">Reference proteome</keyword>
<reference evidence="1 2" key="1">
    <citation type="submission" date="2015-09" db="EMBL/GenBank/DDBJ databases">
        <title>Trachymyrmex zeteki WGS genome.</title>
        <authorList>
            <person name="Nygaard S."/>
            <person name="Hu H."/>
            <person name="Boomsma J."/>
            <person name="Zhang G."/>
        </authorList>
    </citation>
    <scope>NUCLEOTIDE SEQUENCE [LARGE SCALE GENOMIC DNA]</scope>
    <source>
        <strain evidence="1">Tzet28-1</strain>
        <tissue evidence="1">Whole body</tissue>
    </source>
</reference>
<sequence length="100" mass="11265">MAAAYDHSDHNAPAIRHCDVIAYRSFISCSCVRIRSGVPHVGLPWLRPTQVQSWNFRVDDVIRGRRRLFPTRDVIDIQDSGTSDGLTMLCLKLINGNARS</sequence>
<evidence type="ECO:0000313" key="1">
    <source>
        <dbReference type="EMBL" id="KYQ53394.1"/>
    </source>
</evidence>
<protein>
    <submittedName>
        <fullName evidence="1">Uncharacterized protein</fullName>
    </submittedName>
</protein>